<feature type="transmembrane region" description="Helical" evidence="6">
    <location>
        <begin position="153"/>
        <end position="172"/>
    </location>
</feature>
<dbReference type="InterPro" id="IPR036259">
    <property type="entry name" value="MFS_trans_sf"/>
</dbReference>
<evidence type="ECO:0000313" key="9">
    <source>
        <dbReference type="Proteomes" id="UP001172708"/>
    </source>
</evidence>
<evidence type="ECO:0000256" key="6">
    <source>
        <dbReference type="SAM" id="Phobius"/>
    </source>
</evidence>
<gene>
    <name evidence="8" type="ORF">QQX02_06060</name>
</gene>
<feature type="transmembrane region" description="Helical" evidence="6">
    <location>
        <begin position="400"/>
        <end position="420"/>
    </location>
</feature>
<evidence type="ECO:0000256" key="2">
    <source>
        <dbReference type="ARBA" id="ARBA00022475"/>
    </source>
</evidence>
<evidence type="ECO:0000256" key="4">
    <source>
        <dbReference type="ARBA" id="ARBA00022989"/>
    </source>
</evidence>
<dbReference type="InterPro" id="IPR020846">
    <property type="entry name" value="MFS_dom"/>
</dbReference>
<feature type="transmembrane region" description="Helical" evidence="6">
    <location>
        <begin position="178"/>
        <end position="202"/>
    </location>
</feature>
<feature type="transmembrane region" description="Helical" evidence="6">
    <location>
        <begin position="338"/>
        <end position="360"/>
    </location>
</feature>
<evidence type="ECO:0000259" key="7">
    <source>
        <dbReference type="PROSITE" id="PS50850"/>
    </source>
</evidence>
<name>A0ABT8GGD2_9MICO</name>
<keyword evidence="2" id="KW-1003">Cell membrane</keyword>
<comment type="subcellular location">
    <subcellularLocation>
        <location evidence="1">Cell membrane</location>
        <topology evidence="1">Multi-pass membrane protein</topology>
    </subcellularLocation>
</comment>
<keyword evidence="5 6" id="KW-0472">Membrane</keyword>
<feature type="transmembrane region" description="Helical" evidence="6">
    <location>
        <begin position="21"/>
        <end position="43"/>
    </location>
</feature>
<keyword evidence="9" id="KW-1185">Reference proteome</keyword>
<dbReference type="PANTHER" id="PTHR23513:SF17">
    <property type="entry name" value="MEMBRANE PROTEIN"/>
    <property type="match status" value="1"/>
</dbReference>
<keyword evidence="3 6" id="KW-0812">Transmembrane</keyword>
<dbReference type="Pfam" id="PF07690">
    <property type="entry name" value="MFS_1"/>
    <property type="match status" value="1"/>
</dbReference>
<feature type="transmembrane region" description="Helical" evidence="6">
    <location>
        <begin position="254"/>
        <end position="271"/>
    </location>
</feature>
<reference evidence="8" key="1">
    <citation type="submission" date="2023-06" db="EMBL/GenBank/DDBJ databases">
        <title>Egi l300058.</title>
        <authorList>
            <person name="Gao L."/>
            <person name="Fang B.-Z."/>
            <person name="Li W.-J."/>
        </authorList>
    </citation>
    <scope>NUCLEOTIDE SEQUENCE</scope>
    <source>
        <strain evidence="8">EGI L300058</strain>
    </source>
</reference>
<feature type="transmembrane region" description="Helical" evidence="6">
    <location>
        <begin position="49"/>
        <end position="72"/>
    </location>
</feature>
<organism evidence="8 9">
    <name type="scientific">Demequina muriae</name>
    <dbReference type="NCBI Taxonomy" id="3051664"/>
    <lineage>
        <taxon>Bacteria</taxon>
        <taxon>Bacillati</taxon>
        <taxon>Actinomycetota</taxon>
        <taxon>Actinomycetes</taxon>
        <taxon>Micrococcales</taxon>
        <taxon>Demequinaceae</taxon>
        <taxon>Demequina</taxon>
    </lineage>
</organism>
<accession>A0ABT8GGD2</accession>
<protein>
    <submittedName>
        <fullName evidence="8">MFS transporter</fullName>
    </submittedName>
</protein>
<sequence>MSFARDLSRLWRSDGFRRLTYVRLLSQGGDGMFQVGIAAAFFFDPTTAATPGAIAAGFAVLLAPFTLVGPFVGPLIDRWQRQRILLVGNMVRLALVGTLCALLLGGAPVWTLYVVALLTLSVNRFLLAAMSAGIPRVVATEDLLAANAIQPTLGTVAAAVGGAIGGIVTFVAPQASDASLAFAALVGGGIAFGLASWATLLLGRRALGPVHPLEQLRLGAQVRELGTELAAAVRYLHARVTPFHALLVMAAQRLLYGVMFVASILISRHVLGDPDRPEQALGNFTLVIAFAAVGFGAAAVLTPVFGSRFTRHQWIVLCLGVGAVGQTALALSMEPWSLFTAAVVVSFAVQGAKIAVDTIVQRDTEDEVRGRAFTLYDMAYNVAFISSAVIGGLVLPDDGYSRAVMAVLVGLYVLTALVFARAPREPSPVLAR</sequence>
<dbReference type="Proteomes" id="UP001172708">
    <property type="component" value="Unassembled WGS sequence"/>
</dbReference>
<evidence type="ECO:0000256" key="5">
    <source>
        <dbReference type="ARBA" id="ARBA00023136"/>
    </source>
</evidence>
<dbReference type="Gene3D" id="1.20.1250.20">
    <property type="entry name" value="MFS general substrate transporter like domains"/>
    <property type="match status" value="2"/>
</dbReference>
<feature type="transmembrane region" description="Helical" evidence="6">
    <location>
        <begin position="283"/>
        <end position="302"/>
    </location>
</feature>
<feature type="transmembrane region" description="Helical" evidence="6">
    <location>
        <begin position="372"/>
        <end position="394"/>
    </location>
</feature>
<feature type="domain" description="Major facilitator superfamily (MFS) profile" evidence="7">
    <location>
        <begin position="245"/>
        <end position="432"/>
    </location>
</feature>
<evidence type="ECO:0000256" key="1">
    <source>
        <dbReference type="ARBA" id="ARBA00004651"/>
    </source>
</evidence>
<comment type="caution">
    <text evidence="8">The sequence shown here is derived from an EMBL/GenBank/DDBJ whole genome shotgun (WGS) entry which is preliminary data.</text>
</comment>
<keyword evidence="4 6" id="KW-1133">Transmembrane helix</keyword>
<dbReference type="InterPro" id="IPR011701">
    <property type="entry name" value="MFS"/>
</dbReference>
<proteinExistence type="predicted"/>
<evidence type="ECO:0000256" key="3">
    <source>
        <dbReference type="ARBA" id="ARBA00022692"/>
    </source>
</evidence>
<evidence type="ECO:0000313" key="8">
    <source>
        <dbReference type="EMBL" id="MDN4480485.1"/>
    </source>
</evidence>
<dbReference type="PANTHER" id="PTHR23513">
    <property type="entry name" value="INTEGRAL MEMBRANE EFFLUX PROTEIN-RELATED"/>
    <property type="match status" value="1"/>
</dbReference>
<dbReference type="PROSITE" id="PS50850">
    <property type="entry name" value="MFS"/>
    <property type="match status" value="1"/>
</dbReference>
<dbReference type="SUPFAM" id="SSF103473">
    <property type="entry name" value="MFS general substrate transporter"/>
    <property type="match status" value="1"/>
</dbReference>
<dbReference type="RefSeq" id="WP_301141889.1">
    <property type="nucleotide sequence ID" value="NZ_JAUHQA010000001.1"/>
</dbReference>
<dbReference type="EMBL" id="JAUHQA010000001">
    <property type="protein sequence ID" value="MDN4480485.1"/>
    <property type="molecule type" value="Genomic_DNA"/>
</dbReference>